<feature type="transmembrane region" description="Helical" evidence="1">
    <location>
        <begin position="510"/>
        <end position="532"/>
    </location>
</feature>
<feature type="transmembrane region" description="Helical" evidence="1">
    <location>
        <begin position="331"/>
        <end position="352"/>
    </location>
</feature>
<gene>
    <name evidence="2" type="ORF">H9856_07345</name>
</gene>
<protein>
    <recommendedName>
        <fullName evidence="4">Membrane protein 6-pyruvoyl-tetrahydropterin synthase-related domain-containing protein</fullName>
    </recommendedName>
</protein>
<feature type="transmembrane region" description="Helical" evidence="1">
    <location>
        <begin position="84"/>
        <end position="103"/>
    </location>
</feature>
<feature type="transmembrane region" description="Helical" evidence="1">
    <location>
        <begin position="271"/>
        <end position="289"/>
    </location>
</feature>
<feature type="transmembrane region" description="Helical" evidence="1">
    <location>
        <begin position="139"/>
        <end position="160"/>
    </location>
</feature>
<organism evidence="2 3">
    <name type="scientific">Candidatus Limosilactobacillus merdigallinarum</name>
    <dbReference type="NCBI Taxonomy" id="2838652"/>
    <lineage>
        <taxon>Bacteria</taxon>
        <taxon>Bacillati</taxon>
        <taxon>Bacillota</taxon>
        <taxon>Bacilli</taxon>
        <taxon>Lactobacillales</taxon>
        <taxon>Lactobacillaceae</taxon>
        <taxon>Limosilactobacillus</taxon>
    </lineage>
</organism>
<dbReference type="Proteomes" id="UP000824231">
    <property type="component" value="Unassembled WGS sequence"/>
</dbReference>
<keyword evidence="1" id="KW-1133">Transmembrane helix</keyword>
<feature type="transmembrane region" description="Helical" evidence="1">
    <location>
        <begin position="60"/>
        <end position="77"/>
    </location>
</feature>
<sequence>MSAFFVAPFWHRNIIYFGDDLPYHIMRITEMAANLRSGHLFTWIYTNTQQFGRIGFPLNLFYPWITTFPFAILFNIFHNPVHAIYFGFMLYAFLAFVIMYLASYKFSQSRLVAYVSSVLYVFSNYFAINTYTRFDIGEFVSMVFLPIAFYGFYAVLAGNYRDWKYLSIGLSLIMLSHVLTTWICINAFVLLTLILWWFVNDKKKRLLSLAKSIGLFILCTAVFVFPFLEQELYQAFELPTQYDLGKTAGSLSDTLMQSLNNNMLNYVDKNSYNIGLSMLVIFFVGIFVYRKLSVKVKGVFLVGAITFICSTSVFPWFLMNHSPLKPIQYPTRLFTISTLCLALVGGYLFKIYIGNQRRLVKYSVILLAILTVQAVWLSSVNRFENSANSYRIWHYTPENRESGIWGPMYIEQYTPQRGQKYLKGVVKHQARLDRHTVSLKNKQVISRPNAIEYVLPKMKDKSQNVDLPMFSYRNIQAFASDGQHLQSWVSARGTVEVKLPNHNNRVVLKYVPSIIDIFSIAISLLTWVLLIVQGAWRALISRKNINNVTN</sequence>
<reference evidence="2" key="1">
    <citation type="journal article" date="2021" name="PeerJ">
        <title>Extensive microbial diversity within the chicken gut microbiome revealed by metagenomics and culture.</title>
        <authorList>
            <person name="Gilroy R."/>
            <person name="Ravi A."/>
            <person name="Getino M."/>
            <person name="Pursley I."/>
            <person name="Horton D.L."/>
            <person name="Alikhan N.F."/>
            <person name="Baker D."/>
            <person name="Gharbi K."/>
            <person name="Hall N."/>
            <person name="Watson M."/>
            <person name="Adriaenssens E.M."/>
            <person name="Foster-Nyarko E."/>
            <person name="Jarju S."/>
            <person name="Secka A."/>
            <person name="Antonio M."/>
            <person name="Oren A."/>
            <person name="Chaudhuri R.R."/>
            <person name="La Ragione R."/>
            <person name="Hildebrand F."/>
            <person name="Pallen M.J."/>
        </authorList>
    </citation>
    <scope>NUCLEOTIDE SEQUENCE</scope>
    <source>
        <strain evidence="2">ChiSxjej3B15-572</strain>
    </source>
</reference>
<feature type="transmembrane region" description="Helical" evidence="1">
    <location>
        <begin position="206"/>
        <end position="228"/>
    </location>
</feature>
<keyword evidence="1" id="KW-0812">Transmembrane</keyword>
<keyword evidence="1" id="KW-0472">Membrane</keyword>
<name>A0A9D1VIT2_9LACO</name>
<feature type="transmembrane region" description="Helical" evidence="1">
    <location>
        <begin position="109"/>
        <end position="127"/>
    </location>
</feature>
<proteinExistence type="predicted"/>
<evidence type="ECO:0000313" key="2">
    <source>
        <dbReference type="EMBL" id="HIX36175.1"/>
    </source>
</evidence>
<evidence type="ECO:0000313" key="3">
    <source>
        <dbReference type="Proteomes" id="UP000824231"/>
    </source>
</evidence>
<comment type="caution">
    <text evidence="2">The sequence shown here is derived from an EMBL/GenBank/DDBJ whole genome shotgun (WGS) entry which is preliminary data.</text>
</comment>
<evidence type="ECO:0000256" key="1">
    <source>
        <dbReference type="SAM" id="Phobius"/>
    </source>
</evidence>
<evidence type="ECO:0008006" key="4">
    <source>
        <dbReference type="Google" id="ProtNLM"/>
    </source>
</evidence>
<dbReference type="AlphaFoldDB" id="A0A9D1VIT2"/>
<feature type="transmembrane region" description="Helical" evidence="1">
    <location>
        <begin position="172"/>
        <end position="199"/>
    </location>
</feature>
<dbReference type="EMBL" id="DXFH01000029">
    <property type="protein sequence ID" value="HIX36175.1"/>
    <property type="molecule type" value="Genomic_DNA"/>
</dbReference>
<reference evidence="2" key="2">
    <citation type="submission" date="2021-04" db="EMBL/GenBank/DDBJ databases">
        <authorList>
            <person name="Gilroy R."/>
        </authorList>
    </citation>
    <scope>NUCLEOTIDE SEQUENCE</scope>
    <source>
        <strain evidence="2">ChiSxjej3B15-572</strain>
    </source>
</reference>
<feature type="transmembrane region" description="Helical" evidence="1">
    <location>
        <begin position="298"/>
        <end position="319"/>
    </location>
</feature>
<accession>A0A9D1VIT2</accession>
<feature type="transmembrane region" description="Helical" evidence="1">
    <location>
        <begin position="359"/>
        <end position="377"/>
    </location>
</feature>